<evidence type="ECO:0000256" key="3">
    <source>
        <dbReference type="ARBA" id="ARBA00009504"/>
    </source>
</evidence>
<dbReference type="FunFam" id="3.30.1330.30:FF:000008">
    <property type="entry name" value="Protein pelota homolog"/>
    <property type="match status" value="1"/>
</dbReference>
<dbReference type="GO" id="GO:0070966">
    <property type="term" value="P:nuclear-transcribed mRNA catabolic process, no-go decay"/>
    <property type="evidence" value="ECO:0007669"/>
    <property type="project" value="InterPro"/>
</dbReference>
<keyword evidence="8" id="KW-1185">Reference proteome</keyword>
<gene>
    <name evidence="7" type="ORF">D0Y65_051911</name>
</gene>
<dbReference type="AlphaFoldDB" id="A0A445FIJ8"/>
<keyword evidence="4" id="KW-0963">Cytoplasm</keyword>
<dbReference type="InterPro" id="IPR029064">
    <property type="entry name" value="Ribosomal_eL30-like_sf"/>
</dbReference>
<protein>
    <submittedName>
        <fullName evidence="7">Protein PELOTA 1</fullName>
    </submittedName>
</protein>
<dbReference type="SMART" id="SM01194">
    <property type="entry name" value="eRF1_1"/>
    <property type="match status" value="1"/>
</dbReference>
<dbReference type="SUPFAM" id="SSF159065">
    <property type="entry name" value="Dom34/Pelota N-terminal domain-like"/>
    <property type="match status" value="1"/>
</dbReference>
<accession>A0A445FIJ8</accession>
<name>A0A445FIJ8_GLYSO</name>
<feature type="domain" description="eRF1/Pelota-like N-terminal" evidence="6">
    <location>
        <begin position="1"/>
        <end position="130"/>
    </location>
</feature>
<sequence>MKLLEKDFAVNQTGTAKLVAEEPDDVWLLYNLILPGDIVSTDTTRKVHLDSSAKKNTASRVKLTLDIKVTCRDFHKDSSTLRLHGRNLQPNQHVAAGSFHTLTLEPHKPFHLRKKLWQNDAVETLNESTENSNPNTNSPDLAVVLFHPHHAEIHLIAQGVATRCTKIEPSSNSRNSVYFRQVFAAFVKRVDFKVVKRVVITSEEFRRFVMSEARKSRMRSIEENQSRIMVVAGGDSLEKVMGDRAVMELVKDKKVAAFRELWEMVCDDSDRACYGPAEVERAREMRAIETLLITDDLYRNEDVETRKKYASLVKSVKEGGGKALVYSSMHVSAPQLAQLTGVAAILRFPLPELEDVNGC</sequence>
<dbReference type="Gramene" id="XM_028361578.1">
    <property type="protein sequence ID" value="XP_028217379.1"/>
    <property type="gene ID" value="LOC114399393"/>
</dbReference>
<evidence type="ECO:0000256" key="5">
    <source>
        <dbReference type="ARBA" id="ARBA00022723"/>
    </source>
</evidence>
<dbReference type="Pfam" id="PF26356">
    <property type="entry name" value="Pelota_N"/>
    <property type="match status" value="1"/>
</dbReference>
<dbReference type="Gene3D" id="3.30.420.60">
    <property type="entry name" value="eRF1 domain 2"/>
    <property type="match status" value="1"/>
</dbReference>
<dbReference type="Gene3D" id="3.30.1330.30">
    <property type="match status" value="1"/>
</dbReference>
<dbReference type="InterPro" id="IPR038069">
    <property type="entry name" value="Pelota/DOM34_N"/>
</dbReference>
<dbReference type="InterPro" id="IPR058547">
    <property type="entry name" value="Pelota_N"/>
</dbReference>
<dbReference type="InterPro" id="IPR004405">
    <property type="entry name" value="TF_pelota"/>
</dbReference>
<dbReference type="SUPFAM" id="SSF55315">
    <property type="entry name" value="L30e-like"/>
    <property type="match status" value="1"/>
</dbReference>
<dbReference type="PANTHER" id="PTHR10853:SF3">
    <property type="entry name" value="EUKARYOTIC RELEASE FACTOR 1 (ERF1) FAMILY PROTEIN"/>
    <property type="match status" value="1"/>
</dbReference>
<dbReference type="GO" id="GO:0070651">
    <property type="term" value="P:nonfunctional rRNA decay"/>
    <property type="evidence" value="ECO:0007669"/>
    <property type="project" value="TreeGrafter"/>
</dbReference>
<evidence type="ECO:0000256" key="4">
    <source>
        <dbReference type="ARBA" id="ARBA00022490"/>
    </source>
</evidence>
<comment type="similarity">
    <text evidence="3">Belongs to the eukaryotic release factor 1 family. Pelota subfamily.</text>
</comment>
<dbReference type="GO" id="GO:0046872">
    <property type="term" value="F:metal ion binding"/>
    <property type="evidence" value="ECO:0007669"/>
    <property type="project" value="UniProtKB-KW"/>
</dbReference>
<dbReference type="SUPFAM" id="SSF53137">
    <property type="entry name" value="Translational machinery components"/>
    <property type="match status" value="1"/>
</dbReference>
<dbReference type="InterPro" id="IPR005142">
    <property type="entry name" value="eRF1_3"/>
</dbReference>
<keyword evidence="5" id="KW-0479">Metal-binding</keyword>
<evidence type="ECO:0000313" key="8">
    <source>
        <dbReference type="Proteomes" id="UP000289340"/>
    </source>
</evidence>
<dbReference type="GO" id="GO:0032790">
    <property type="term" value="P:ribosome disassembly"/>
    <property type="evidence" value="ECO:0007669"/>
    <property type="project" value="TreeGrafter"/>
</dbReference>
<reference evidence="7 8" key="1">
    <citation type="submission" date="2018-09" db="EMBL/GenBank/DDBJ databases">
        <title>A high-quality reference genome of wild soybean provides a powerful tool to mine soybean genomes.</title>
        <authorList>
            <person name="Xie M."/>
            <person name="Chung C.Y.L."/>
            <person name="Li M.-W."/>
            <person name="Wong F.-L."/>
            <person name="Chan T.-F."/>
            <person name="Lam H.-M."/>
        </authorList>
    </citation>
    <scope>NUCLEOTIDE SEQUENCE [LARGE SCALE GENOMIC DNA]</scope>
    <source>
        <strain evidence="8">cv. W05</strain>
        <tissue evidence="7">Hypocotyl of etiolated seedlings</tissue>
    </source>
</reference>
<dbReference type="FunFam" id="2.30.30.870:FF:000002">
    <property type="entry name" value="Protein pelota homolog"/>
    <property type="match status" value="1"/>
</dbReference>
<evidence type="ECO:0000313" key="7">
    <source>
        <dbReference type="EMBL" id="RZB48623.1"/>
    </source>
</evidence>
<evidence type="ECO:0000256" key="1">
    <source>
        <dbReference type="ARBA" id="ARBA00001968"/>
    </source>
</evidence>
<dbReference type="Proteomes" id="UP000289340">
    <property type="component" value="Chromosome 19"/>
</dbReference>
<dbReference type="Pfam" id="PF03465">
    <property type="entry name" value="eRF1_3"/>
    <property type="match status" value="1"/>
</dbReference>
<organism evidence="7 8">
    <name type="scientific">Glycine soja</name>
    <name type="common">Wild soybean</name>
    <dbReference type="NCBI Taxonomy" id="3848"/>
    <lineage>
        <taxon>Eukaryota</taxon>
        <taxon>Viridiplantae</taxon>
        <taxon>Streptophyta</taxon>
        <taxon>Embryophyta</taxon>
        <taxon>Tracheophyta</taxon>
        <taxon>Spermatophyta</taxon>
        <taxon>Magnoliopsida</taxon>
        <taxon>eudicotyledons</taxon>
        <taxon>Gunneridae</taxon>
        <taxon>Pentapetalae</taxon>
        <taxon>rosids</taxon>
        <taxon>fabids</taxon>
        <taxon>Fabales</taxon>
        <taxon>Fabaceae</taxon>
        <taxon>Papilionoideae</taxon>
        <taxon>50 kb inversion clade</taxon>
        <taxon>NPAAA clade</taxon>
        <taxon>indigoferoid/millettioid clade</taxon>
        <taxon>Phaseoleae</taxon>
        <taxon>Glycine</taxon>
        <taxon>Glycine subgen. Soja</taxon>
    </lineage>
</organism>
<dbReference type="GO" id="GO:0071025">
    <property type="term" value="P:RNA surveillance"/>
    <property type="evidence" value="ECO:0007669"/>
    <property type="project" value="InterPro"/>
</dbReference>
<dbReference type="InterPro" id="IPR005140">
    <property type="entry name" value="eRF1_Pelota-like_N"/>
</dbReference>
<evidence type="ECO:0000256" key="2">
    <source>
        <dbReference type="ARBA" id="ARBA00004496"/>
    </source>
</evidence>
<dbReference type="InterPro" id="IPR042226">
    <property type="entry name" value="eFR1_2_sf"/>
</dbReference>
<evidence type="ECO:0000259" key="6">
    <source>
        <dbReference type="SMART" id="SM01194"/>
    </source>
</evidence>
<comment type="caution">
    <text evidence="7">The sequence shown here is derived from an EMBL/GenBank/DDBJ whole genome shotgun (WGS) entry which is preliminary data.</text>
</comment>
<comment type="subcellular location">
    <subcellularLocation>
        <location evidence="2">Cytoplasm</location>
    </subcellularLocation>
</comment>
<dbReference type="GO" id="GO:0005737">
    <property type="term" value="C:cytoplasm"/>
    <property type="evidence" value="ECO:0007669"/>
    <property type="project" value="UniProtKB-SubCell"/>
</dbReference>
<comment type="cofactor">
    <cofactor evidence="1">
        <name>a divalent metal cation</name>
        <dbReference type="ChEBI" id="CHEBI:60240"/>
    </cofactor>
</comment>
<proteinExistence type="inferred from homology"/>
<dbReference type="PANTHER" id="PTHR10853">
    <property type="entry name" value="PELOTA"/>
    <property type="match status" value="1"/>
</dbReference>
<dbReference type="Gene3D" id="2.30.30.870">
    <property type="entry name" value="Pelota, domain A"/>
    <property type="match status" value="1"/>
</dbReference>
<dbReference type="GO" id="GO:0070481">
    <property type="term" value="P:nuclear-transcribed mRNA catabolic process, non-stop decay"/>
    <property type="evidence" value="ECO:0007669"/>
    <property type="project" value="InterPro"/>
</dbReference>
<dbReference type="EMBL" id="QZWG01000019">
    <property type="protein sequence ID" value="RZB48623.1"/>
    <property type="molecule type" value="Genomic_DNA"/>
</dbReference>
<dbReference type="SMR" id="A0A445FIJ8"/>